<evidence type="ECO:0000313" key="3">
    <source>
        <dbReference type="EMBL" id="KAJ4480174.1"/>
    </source>
</evidence>
<name>A0A9W9DPE1_9AGAR</name>
<evidence type="ECO:0000259" key="2">
    <source>
        <dbReference type="Pfam" id="PF12937"/>
    </source>
</evidence>
<protein>
    <recommendedName>
        <fullName evidence="2">F-box domain-containing protein</fullName>
    </recommendedName>
</protein>
<dbReference type="Gene3D" id="3.80.10.10">
    <property type="entry name" value="Ribonuclease Inhibitor"/>
    <property type="match status" value="1"/>
</dbReference>
<reference evidence="3" key="1">
    <citation type="submission" date="2022-08" db="EMBL/GenBank/DDBJ databases">
        <title>A Global Phylogenomic Analysis of the Shiitake Genus Lentinula.</title>
        <authorList>
            <consortium name="DOE Joint Genome Institute"/>
            <person name="Sierra-Patev S."/>
            <person name="Min B."/>
            <person name="Naranjo-Ortiz M."/>
            <person name="Looney B."/>
            <person name="Konkel Z."/>
            <person name="Slot J.C."/>
            <person name="Sakamoto Y."/>
            <person name="Steenwyk J.L."/>
            <person name="Rokas A."/>
            <person name="Carro J."/>
            <person name="Camarero S."/>
            <person name="Ferreira P."/>
            <person name="Molpeceres G."/>
            <person name="Ruiz-Duenas F.J."/>
            <person name="Serrano A."/>
            <person name="Henrissat B."/>
            <person name="Drula E."/>
            <person name="Hughes K.W."/>
            <person name="Mata J.L."/>
            <person name="Ishikawa N.K."/>
            <person name="Vargas-Isla R."/>
            <person name="Ushijima S."/>
            <person name="Smith C.A."/>
            <person name="Ahrendt S."/>
            <person name="Andreopoulos W."/>
            <person name="He G."/>
            <person name="Labutti K."/>
            <person name="Lipzen A."/>
            <person name="Ng V."/>
            <person name="Riley R."/>
            <person name="Sandor L."/>
            <person name="Barry K."/>
            <person name="Martinez A.T."/>
            <person name="Xiao Y."/>
            <person name="Gibbons J.G."/>
            <person name="Terashima K."/>
            <person name="Grigoriev I.V."/>
            <person name="Hibbett D.S."/>
        </authorList>
    </citation>
    <scope>NUCLEOTIDE SEQUENCE</scope>
    <source>
        <strain evidence="3">JLM2183</strain>
    </source>
</reference>
<keyword evidence="4" id="KW-1185">Reference proteome</keyword>
<feature type="compositionally biased region" description="Acidic residues" evidence="1">
    <location>
        <begin position="685"/>
        <end position="694"/>
    </location>
</feature>
<dbReference type="Pfam" id="PF12937">
    <property type="entry name" value="F-box-like"/>
    <property type="match status" value="1"/>
</dbReference>
<dbReference type="InterPro" id="IPR032675">
    <property type="entry name" value="LRR_dom_sf"/>
</dbReference>
<comment type="caution">
    <text evidence="3">The sequence shown here is derived from an EMBL/GenBank/DDBJ whole genome shotgun (WGS) entry which is preliminary data.</text>
</comment>
<gene>
    <name evidence="3" type="ORF">J3R30DRAFT_3701532</name>
</gene>
<dbReference type="SUPFAM" id="SSF52047">
    <property type="entry name" value="RNI-like"/>
    <property type="match status" value="1"/>
</dbReference>
<sequence length="714" mass="80168">MDNICSSIEDLPYDLAGEIFSHLLCSADLLHVAQASKSLYSIAIRLLYRDIRYETVPQLFYNLPFWQRPHNLGEVPRSVVIGRVLGQSLCQGSYIQRAILHIPGDGSQSSEERFSAAFPQLRKLLLSFSKLQKLTFQQARLSPEIHNFLGELPDTIRSLSFERCSFFSKSVFLSRVPPTNFTMLPITELSLTGVHAGWVSPTISSPTTMSTNVLTLPADLTASPPDESPVVLDMYHILARSTGIKALCLDWNIACAGRFSRYPGLLKPVFRTLDHLEVRLGVRNYKTWNAETNSSENKVFLMNSFAKLLASCNHLTELVLFGYIPGLGDKETTRPILPALTSYTGPVDFLKSSLRRCDKLQKLIFPDTVKDIDAVMSEALPFNAKESVRHLEIAVEKWDIEVLYAISMELPSLEVLKIKYDSGFPEQDMLISFGPEFFSRISRLTIFHLHRPEIEYDELRYLGVYSNLSRFVDPAPKPRKHMKPKHKIPYASRAPRRDGWATTMTNIDTESDSHFMRPSYASVVAGTADSVANITPNASSISTHITSANNGTAIGSAGTSPVPIIGATNNATNSFGSITVANTGLNIIPPPYHFATFSPHNFVPQFLPGHRWRCTCRHRTRAMPKPSPPDLGPCGLPDAHEYMASWEKFAPGLREVRLVDAFVWRRAGVGDEWCRRDLKELPAKDEEEQESEDDGYCRCNPARFMDEEEEELFD</sequence>
<evidence type="ECO:0000313" key="4">
    <source>
        <dbReference type="Proteomes" id="UP001150266"/>
    </source>
</evidence>
<dbReference type="OrthoDB" id="5354526at2759"/>
<proteinExistence type="predicted"/>
<feature type="region of interest" description="Disordered" evidence="1">
    <location>
        <begin position="678"/>
        <end position="699"/>
    </location>
</feature>
<dbReference type="SUPFAM" id="SSF81383">
    <property type="entry name" value="F-box domain"/>
    <property type="match status" value="1"/>
</dbReference>
<dbReference type="AlphaFoldDB" id="A0A9W9DPE1"/>
<organism evidence="3 4">
    <name type="scientific">Lentinula aciculospora</name>
    <dbReference type="NCBI Taxonomy" id="153920"/>
    <lineage>
        <taxon>Eukaryota</taxon>
        <taxon>Fungi</taxon>
        <taxon>Dikarya</taxon>
        <taxon>Basidiomycota</taxon>
        <taxon>Agaricomycotina</taxon>
        <taxon>Agaricomycetes</taxon>
        <taxon>Agaricomycetidae</taxon>
        <taxon>Agaricales</taxon>
        <taxon>Marasmiineae</taxon>
        <taxon>Omphalotaceae</taxon>
        <taxon>Lentinula</taxon>
    </lineage>
</organism>
<dbReference type="Proteomes" id="UP001150266">
    <property type="component" value="Unassembled WGS sequence"/>
</dbReference>
<accession>A0A9W9DPE1</accession>
<dbReference type="InterPro" id="IPR036047">
    <property type="entry name" value="F-box-like_dom_sf"/>
</dbReference>
<dbReference type="InterPro" id="IPR001810">
    <property type="entry name" value="F-box_dom"/>
</dbReference>
<feature type="domain" description="F-box" evidence="2">
    <location>
        <begin position="8"/>
        <end position="51"/>
    </location>
</feature>
<evidence type="ECO:0000256" key="1">
    <source>
        <dbReference type="SAM" id="MobiDB-lite"/>
    </source>
</evidence>
<dbReference type="EMBL" id="JAOTPV010000007">
    <property type="protein sequence ID" value="KAJ4480174.1"/>
    <property type="molecule type" value="Genomic_DNA"/>
</dbReference>